<keyword evidence="3" id="KW-1185">Reference proteome</keyword>
<dbReference type="EMBL" id="KB445807">
    <property type="protein sequence ID" value="EMD33246.1"/>
    <property type="molecule type" value="Genomic_DNA"/>
</dbReference>
<proteinExistence type="predicted"/>
<organism evidence="2 3">
    <name type="scientific">Ceriporiopsis subvermispora (strain B)</name>
    <name type="common">White-rot fungus</name>
    <name type="synonym">Gelatoporia subvermispora</name>
    <dbReference type="NCBI Taxonomy" id="914234"/>
    <lineage>
        <taxon>Eukaryota</taxon>
        <taxon>Fungi</taxon>
        <taxon>Dikarya</taxon>
        <taxon>Basidiomycota</taxon>
        <taxon>Agaricomycotina</taxon>
        <taxon>Agaricomycetes</taxon>
        <taxon>Polyporales</taxon>
        <taxon>Gelatoporiaceae</taxon>
        <taxon>Gelatoporia</taxon>
    </lineage>
</organism>
<gene>
    <name evidence="2" type="ORF">CERSUDRAFT_98841</name>
</gene>
<dbReference type="Proteomes" id="UP000016930">
    <property type="component" value="Unassembled WGS sequence"/>
</dbReference>
<name>M2R2X0_CERS8</name>
<reference evidence="2 3" key="1">
    <citation type="journal article" date="2012" name="Proc. Natl. Acad. Sci. U.S.A.">
        <title>Comparative genomics of Ceriporiopsis subvermispora and Phanerochaete chrysosporium provide insight into selective ligninolysis.</title>
        <authorList>
            <person name="Fernandez-Fueyo E."/>
            <person name="Ruiz-Duenas F.J."/>
            <person name="Ferreira P."/>
            <person name="Floudas D."/>
            <person name="Hibbett D.S."/>
            <person name="Canessa P."/>
            <person name="Larrondo L.F."/>
            <person name="James T.Y."/>
            <person name="Seelenfreund D."/>
            <person name="Lobos S."/>
            <person name="Polanco R."/>
            <person name="Tello M."/>
            <person name="Honda Y."/>
            <person name="Watanabe T."/>
            <person name="Watanabe T."/>
            <person name="Ryu J.S."/>
            <person name="Kubicek C.P."/>
            <person name="Schmoll M."/>
            <person name="Gaskell J."/>
            <person name="Hammel K.E."/>
            <person name="St John F.J."/>
            <person name="Vanden Wymelenberg A."/>
            <person name="Sabat G."/>
            <person name="Splinter BonDurant S."/>
            <person name="Syed K."/>
            <person name="Yadav J.S."/>
            <person name="Doddapaneni H."/>
            <person name="Subramanian V."/>
            <person name="Lavin J.L."/>
            <person name="Oguiza J.A."/>
            <person name="Perez G."/>
            <person name="Pisabarro A.G."/>
            <person name="Ramirez L."/>
            <person name="Santoyo F."/>
            <person name="Master E."/>
            <person name="Coutinho P.M."/>
            <person name="Henrissat B."/>
            <person name="Lombard V."/>
            <person name="Magnuson J.K."/>
            <person name="Kuees U."/>
            <person name="Hori C."/>
            <person name="Igarashi K."/>
            <person name="Samejima M."/>
            <person name="Held B.W."/>
            <person name="Barry K.W."/>
            <person name="LaButti K.M."/>
            <person name="Lapidus A."/>
            <person name="Lindquist E.A."/>
            <person name="Lucas S.M."/>
            <person name="Riley R."/>
            <person name="Salamov A.A."/>
            <person name="Hoffmeister D."/>
            <person name="Schwenk D."/>
            <person name="Hadar Y."/>
            <person name="Yarden O."/>
            <person name="de Vries R.P."/>
            <person name="Wiebenga A."/>
            <person name="Stenlid J."/>
            <person name="Eastwood D."/>
            <person name="Grigoriev I.V."/>
            <person name="Berka R.M."/>
            <person name="Blanchette R.A."/>
            <person name="Kersten P."/>
            <person name="Martinez A.T."/>
            <person name="Vicuna R."/>
            <person name="Cullen D."/>
        </authorList>
    </citation>
    <scope>NUCLEOTIDE SEQUENCE [LARGE SCALE GENOMIC DNA]</scope>
    <source>
        <strain evidence="2 3">B</strain>
    </source>
</reference>
<dbReference type="AlphaFoldDB" id="M2R2X0"/>
<feature type="region of interest" description="Disordered" evidence="1">
    <location>
        <begin position="92"/>
        <end position="114"/>
    </location>
</feature>
<protein>
    <submittedName>
        <fullName evidence="2">Uncharacterized protein</fullName>
    </submittedName>
</protein>
<evidence type="ECO:0000256" key="1">
    <source>
        <dbReference type="SAM" id="MobiDB-lite"/>
    </source>
</evidence>
<evidence type="ECO:0000313" key="3">
    <source>
        <dbReference type="Proteomes" id="UP000016930"/>
    </source>
</evidence>
<evidence type="ECO:0000313" key="2">
    <source>
        <dbReference type="EMBL" id="EMD33246.1"/>
    </source>
</evidence>
<sequence>MKPGPDFTYISIHICGRLDGSLVADLVRFSTLEELENRASSTAPTLYVCTAPHSSADAKTDVGMMTSDRPWRADEGASVHFTHVAEIVGRHRAHDRVATEPDQEYQEFAADASN</sequence>
<accession>M2R2X0</accession>
<dbReference type="HOGENOM" id="CLU_2120803_0_0_1"/>